<dbReference type="Proteomes" id="UP000490535">
    <property type="component" value="Unassembled WGS sequence"/>
</dbReference>
<gene>
    <name evidence="1" type="ORF">GAK29_02366</name>
</gene>
<name>A0A833PDR6_ACIBZ</name>
<organism evidence="1 2">
    <name type="scientific">Acinetobacter bereziniae</name>
    <name type="common">Acinetobacter genomosp. 10</name>
    <dbReference type="NCBI Taxonomy" id="106648"/>
    <lineage>
        <taxon>Bacteria</taxon>
        <taxon>Pseudomonadati</taxon>
        <taxon>Pseudomonadota</taxon>
        <taxon>Gammaproteobacteria</taxon>
        <taxon>Moraxellales</taxon>
        <taxon>Moraxellaceae</taxon>
        <taxon>Acinetobacter</taxon>
    </lineage>
</organism>
<proteinExistence type="predicted"/>
<protein>
    <submittedName>
        <fullName evidence="1">Uncharacterized protein</fullName>
    </submittedName>
</protein>
<dbReference type="AlphaFoldDB" id="A0A833PDR6"/>
<evidence type="ECO:0000313" key="2">
    <source>
        <dbReference type="Proteomes" id="UP000490535"/>
    </source>
</evidence>
<sequence length="84" mass="9894">MQFTKEVKSSDLAIRVNNRTLNSDEILDGGRLHPLDKLEQLILKKYLDQAPFELRSMCNIAIETGARIQTYEPYRVFRRDFYLS</sequence>
<evidence type="ECO:0000313" key="1">
    <source>
        <dbReference type="EMBL" id="KAF1024790.1"/>
    </source>
</evidence>
<dbReference type="EMBL" id="WNDP01000053">
    <property type="protein sequence ID" value="KAF1024790.1"/>
    <property type="molecule type" value="Genomic_DNA"/>
</dbReference>
<reference evidence="2" key="1">
    <citation type="journal article" date="2020" name="MBio">
        <title>Horizontal gene transfer to a defensive symbiont with a reduced genome amongst a multipartite beetle microbiome.</title>
        <authorList>
            <person name="Waterworth S.C."/>
            <person name="Florez L.V."/>
            <person name="Rees E.R."/>
            <person name="Hertweck C."/>
            <person name="Kaltenpoth M."/>
            <person name="Kwan J.C."/>
        </authorList>
    </citation>
    <scope>NUCLEOTIDE SEQUENCE [LARGE SCALE GENOMIC DNA]</scope>
</reference>
<comment type="caution">
    <text evidence="1">The sequence shown here is derived from an EMBL/GenBank/DDBJ whole genome shotgun (WGS) entry which is preliminary data.</text>
</comment>
<accession>A0A833PDR6</accession>